<dbReference type="AlphaFoldDB" id="A0A8J5LFI6"/>
<dbReference type="GO" id="GO:0008234">
    <property type="term" value="F:cysteine-type peptidase activity"/>
    <property type="evidence" value="ECO:0007669"/>
    <property type="project" value="UniProtKB-KW"/>
</dbReference>
<dbReference type="OrthoDB" id="732682at2759"/>
<sequence length="268" mass="31728">MITRQATKRRRNSGDSVLVLLDSDPEDEPSRKLRNSTRANFIRDKKLGSNLFQTLLEDLWSKIPVEKTWPCTYLDCLWFSLYKDDLMREKVLNWIKTKHIFTAKYTFIPIVSWGHWSLLILCHFGEPQQMRPRIPFMLLLDSLHETEPRRLERDIRRFILDVYRSQEKEENSDSIAKIPLFLPKVPQQTNGEACGIYVLYFIHLFIHSIPSSYTQEGWPCFLNKDWFTVEELESFRKEIFAWNFDAAMVNPGEQPPSPVIFTPVLVER</sequence>
<name>A0A8J5LFI6_ZINOF</name>
<evidence type="ECO:0000313" key="5">
    <source>
        <dbReference type="EMBL" id="KAG6512847.1"/>
    </source>
</evidence>
<organism evidence="5 6">
    <name type="scientific">Zingiber officinale</name>
    <name type="common">Ginger</name>
    <name type="synonym">Amomum zingiber</name>
    <dbReference type="NCBI Taxonomy" id="94328"/>
    <lineage>
        <taxon>Eukaryota</taxon>
        <taxon>Viridiplantae</taxon>
        <taxon>Streptophyta</taxon>
        <taxon>Embryophyta</taxon>
        <taxon>Tracheophyta</taxon>
        <taxon>Spermatophyta</taxon>
        <taxon>Magnoliopsida</taxon>
        <taxon>Liliopsida</taxon>
        <taxon>Zingiberales</taxon>
        <taxon>Zingiberaceae</taxon>
        <taxon>Zingiber</taxon>
    </lineage>
</organism>
<evidence type="ECO:0000313" key="6">
    <source>
        <dbReference type="Proteomes" id="UP000734854"/>
    </source>
</evidence>
<comment type="caution">
    <text evidence="5">The sequence shown here is derived from an EMBL/GenBank/DDBJ whole genome shotgun (WGS) entry which is preliminary data.</text>
</comment>
<evidence type="ECO:0000256" key="1">
    <source>
        <dbReference type="ARBA" id="ARBA00022670"/>
    </source>
</evidence>
<accession>A0A8J5LFI6</accession>
<reference evidence="5 6" key="1">
    <citation type="submission" date="2020-08" db="EMBL/GenBank/DDBJ databases">
        <title>Plant Genome Project.</title>
        <authorList>
            <person name="Zhang R.-G."/>
        </authorList>
    </citation>
    <scope>NUCLEOTIDE SEQUENCE [LARGE SCALE GENOMIC DNA]</scope>
    <source>
        <tissue evidence="5">Rhizome</tissue>
    </source>
</reference>
<keyword evidence="2" id="KW-0378">Hydrolase</keyword>
<feature type="domain" description="Ubiquitin-like protease family profile" evidence="4">
    <location>
        <begin position="1"/>
        <end position="205"/>
    </location>
</feature>
<dbReference type="PROSITE" id="PS50600">
    <property type="entry name" value="ULP_PROTEASE"/>
    <property type="match status" value="1"/>
</dbReference>
<evidence type="ECO:0000259" key="4">
    <source>
        <dbReference type="PROSITE" id="PS50600"/>
    </source>
</evidence>
<dbReference type="PANTHER" id="PTHR46915:SF6">
    <property type="entry name" value="CYSTEINE PROTEINASES SUPERFAMILY PROTEIN"/>
    <property type="match status" value="1"/>
</dbReference>
<gene>
    <name evidence="5" type="ORF">ZIOFF_030981</name>
</gene>
<dbReference type="GO" id="GO:0006508">
    <property type="term" value="P:proteolysis"/>
    <property type="evidence" value="ECO:0007669"/>
    <property type="project" value="UniProtKB-KW"/>
</dbReference>
<keyword evidence="6" id="KW-1185">Reference proteome</keyword>
<evidence type="ECO:0000256" key="3">
    <source>
        <dbReference type="ARBA" id="ARBA00022807"/>
    </source>
</evidence>
<dbReference type="PANTHER" id="PTHR46915">
    <property type="entry name" value="UBIQUITIN-LIKE PROTEASE 4-RELATED"/>
    <property type="match status" value="1"/>
</dbReference>
<keyword evidence="3" id="KW-0788">Thiol protease</keyword>
<proteinExistence type="predicted"/>
<dbReference type="Proteomes" id="UP000734854">
    <property type="component" value="Unassembled WGS sequence"/>
</dbReference>
<protein>
    <recommendedName>
        <fullName evidence="4">Ubiquitin-like protease family profile domain-containing protein</fullName>
    </recommendedName>
</protein>
<dbReference type="EMBL" id="JACMSC010000008">
    <property type="protein sequence ID" value="KAG6512847.1"/>
    <property type="molecule type" value="Genomic_DNA"/>
</dbReference>
<evidence type="ECO:0000256" key="2">
    <source>
        <dbReference type="ARBA" id="ARBA00022801"/>
    </source>
</evidence>
<dbReference type="InterPro" id="IPR003653">
    <property type="entry name" value="Peptidase_C48_C"/>
</dbReference>
<dbReference type="Pfam" id="PF02902">
    <property type="entry name" value="Peptidase_C48"/>
    <property type="match status" value="1"/>
</dbReference>
<keyword evidence="1" id="KW-0645">Protease</keyword>